<dbReference type="KEGG" id="eac:EAL2_808p05970"/>
<evidence type="ECO:0000313" key="4">
    <source>
        <dbReference type="EMBL" id="AHM58100.1"/>
    </source>
</evidence>
<evidence type="ECO:0000313" key="5">
    <source>
        <dbReference type="Proteomes" id="UP000019591"/>
    </source>
</evidence>
<dbReference type="InterPro" id="IPR000182">
    <property type="entry name" value="GNAT_dom"/>
</dbReference>
<dbReference type="Pfam" id="PF00583">
    <property type="entry name" value="Acetyltransf_1"/>
    <property type="match status" value="1"/>
</dbReference>
<dbReference type="PANTHER" id="PTHR40599:SF1">
    <property type="entry name" value="[CITRATE [PRO-3S]-LYASE] LIGASE"/>
    <property type="match status" value="1"/>
</dbReference>
<dbReference type="InterPro" id="IPR016181">
    <property type="entry name" value="Acyl_CoA_acyltransferase"/>
</dbReference>
<geneLocation type="plasmid" evidence="4 5">
    <name>EAL2_808p</name>
</geneLocation>
<proteinExistence type="predicted"/>
<keyword evidence="4" id="KW-0436">Ligase</keyword>
<dbReference type="SUPFAM" id="SSF52374">
    <property type="entry name" value="Nucleotidylyl transferase"/>
    <property type="match status" value="1"/>
</dbReference>
<evidence type="ECO:0000259" key="3">
    <source>
        <dbReference type="PROSITE" id="PS51186"/>
    </source>
</evidence>
<dbReference type="NCBIfam" id="TIGR00125">
    <property type="entry name" value="cyt_tran_rel"/>
    <property type="match status" value="1"/>
</dbReference>
<organism evidence="4 5">
    <name type="scientific">Peptoclostridium acidaminophilum DSM 3953</name>
    <dbReference type="NCBI Taxonomy" id="1286171"/>
    <lineage>
        <taxon>Bacteria</taxon>
        <taxon>Bacillati</taxon>
        <taxon>Bacillota</taxon>
        <taxon>Clostridia</taxon>
        <taxon>Peptostreptococcales</taxon>
        <taxon>Peptoclostridiaceae</taxon>
        <taxon>Peptoclostridium</taxon>
    </lineage>
</organism>
<reference evidence="4 5" key="1">
    <citation type="journal article" date="2014" name="Genome Announc.">
        <title>Complete Genome Sequence of Amino Acid-Utilizing Eubacterium acidaminophilum al-2 (DSM 3953).</title>
        <authorList>
            <person name="Poehlein A."/>
            <person name="Andreesen J.R."/>
            <person name="Daniel R."/>
        </authorList>
    </citation>
    <scope>NUCLEOTIDE SEQUENCE [LARGE SCALE GENOMIC DNA]</scope>
    <source>
        <strain evidence="4 5">DSM 3953</strain>
        <plasmid evidence="5">Plasmid EAL2_808p</plasmid>
    </source>
</reference>
<dbReference type="PROSITE" id="PS51186">
    <property type="entry name" value="GNAT"/>
    <property type="match status" value="1"/>
</dbReference>
<dbReference type="PIRSF" id="PIRSF005751">
    <property type="entry name" value="Acet_citr_lig"/>
    <property type="match status" value="1"/>
</dbReference>
<dbReference type="EC" id="6.2.1.22" evidence="4"/>
<keyword evidence="1" id="KW-0547">Nucleotide-binding</keyword>
<dbReference type="NCBIfam" id="TIGR00124">
    <property type="entry name" value="cit_ly_ligase"/>
    <property type="match status" value="1"/>
</dbReference>
<dbReference type="PATRIC" id="fig|1286171.3.peg.2781"/>
<dbReference type="AlphaFoldDB" id="W8TB72"/>
<dbReference type="OrthoDB" id="9779753at2"/>
<dbReference type="InterPro" id="IPR014729">
    <property type="entry name" value="Rossmann-like_a/b/a_fold"/>
</dbReference>
<dbReference type="PANTHER" id="PTHR40599">
    <property type="entry name" value="[CITRATE [PRO-3S]-LYASE] LIGASE"/>
    <property type="match status" value="1"/>
</dbReference>
<dbReference type="Pfam" id="PF08218">
    <property type="entry name" value="Citrate_ly_lig"/>
    <property type="match status" value="1"/>
</dbReference>
<keyword evidence="4" id="KW-0456">Lyase</keyword>
<dbReference type="HOGENOM" id="CLU_063190_0_0_9"/>
<dbReference type="GO" id="GO:0008771">
    <property type="term" value="F:[citrate (pro-3S)-lyase] ligase activity"/>
    <property type="evidence" value="ECO:0007669"/>
    <property type="project" value="UniProtKB-EC"/>
</dbReference>
<dbReference type="eggNOG" id="COG3053">
    <property type="taxonomic scope" value="Bacteria"/>
</dbReference>
<evidence type="ECO:0000256" key="2">
    <source>
        <dbReference type="ARBA" id="ARBA00022840"/>
    </source>
</evidence>
<dbReference type="Gene3D" id="3.40.50.620">
    <property type="entry name" value="HUPs"/>
    <property type="match status" value="1"/>
</dbReference>
<gene>
    <name evidence="4" type="primary">citC</name>
    <name evidence="4" type="ORF">EAL2_808p05970</name>
</gene>
<keyword evidence="4" id="KW-0614">Plasmid</keyword>
<keyword evidence="2" id="KW-0067">ATP-binding</keyword>
<dbReference type="GO" id="GO:0016829">
    <property type="term" value="F:lyase activity"/>
    <property type="evidence" value="ECO:0007669"/>
    <property type="project" value="UniProtKB-KW"/>
</dbReference>
<evidence type="ECO:0000256" key="1">
    <source>
        <dbReference type="ARBA" id="ARBA00022741"/>
    </source>
</evidence>
<dbReference type="SMART" id="SM00764">
    <property type="entry name" value="Citrate_ly_lig"/>
    <property type="match status" value="1"/>
</dbReference>
<dbReference type="Gene3D" id="3.40.630.30">
    <property type="match status" value="1"/>
</dbReference>
<accession>W8TB72</accession>
<dbReference type="EMBL" id="CP007453">
    <property type="protein sequence ID" value="AHM58100.1"/>
    <property type="molecule type" value="Genomic_DNA"/>
</dbReference>
<dbReference type="InterPro" id="IPR004821">
    <property type="entry name" value="Cyt_trans-like"/>
</dbReference>
<dbReference type="Proteomes" id="UP000019591">
    <property type="component" value="Plasmid EAL2_808p"/>
</dbReference>
<protein>
    <submittedName>
        <fullName evidence="4">[citrate [pro-3S]-lyase] ligase CitC</fullName>
        <ecNumber evidence="4">6.2.1.22</ecNumber>
    </submittedName>
</protein>
<dbReference type="GO" id="GO:0016747">
    <property type="term" value="F:acyltransferase activity, transferring groups other than amino-acyl groups"/>
    <property type="evidence" value="ECO:0007669"/>
    <property type="project" value="InterPro"/>
</dbReference>
<dbReference type="InterPro" id="IPR005216">
    <property type="entry name" value="Citrate_lyase_ligase"/>
</dbReference>
<sequence>MEIEYGRPFSKGKLSALKDFLEKSGLDYEPAIEFTVNVMQDGEIIATGSLDNNILKCIAVSEAHQGEGLTATIVTELQKEAFFRNLRHLFLYTKPKNIAMFESLFFYPVAQTADALLMENERNGIRNYVAALDCPTKEGVIGAIVANCNPFTLGHRYLIETAARECDWLHVFILSEDRSAFSARTRLELAKESTKDLPNVTIHQTGDYLISYATFPKYFIKDITNVSDIQCQLDIEIFQKHFAPALNITRRYIGTEPLSPVTNAYNQQLKRELPKSGIQVLEIPRIEISGIPVSASAVRAALESGDFEGLKKLVPPATYEYLLNAYKK</sequence>
<dbReference type="InterPro" id="IPR013166">
    <property type="entry name" value="Citrate_lyase_ligase_C"/>
</dbReference>
<keyword evidence="5" id="KW-1185">Reference proteome</keyword>
<dbReference type="RefSeq" id="WP_025436945.1">
    <property type="nucleotide sequence ID" value="NZ_CP007453.1"/>
</dbReference>
<dbReference type="GO" id="GO:0005524">
    <property type="term" value="F:ATP binding"/>
    <property type="evidence" value="ECO:0007669"/>
    <property type="project" value="UniProtKB-KW"/>
</dbReference>
<feature type="domain" description="N-acetyltransferase" evidence="3">
    <location>
        <begin position="1"/>
        <end position="123"/>
    </location>
</feature>
<dbReference type="SUPFAM" id="SSF55729">
    <property type="entry name" value="Acyl-CoA N-acyltransferases (Nat)"/>
    <property type="match status" value="1"/>
</dbReference>
<name>W8TB72_PEPAC</name>